<dbReference type="STRING" id="1246637.MTBBW1_2300023"/>
<reference evidence="1 2" key="1">
    <citation type="submission" date="2017-03" db="EMBL/GenBank/DDBJ databases">
        <authorList>
            <person name="Afonso C.L."/>
            <person name="Miller P.J."/>
            <person name="Scott M.A."/>
            <person name="Spackman E."/>
            <person name="Goraichik I."/>
            <person name="Dimitrov K.M."/>
            <person name="Suarez D.L."/>
            <person name="Swayne D.E."/>
        </authorList>
    </citation>
    <scope>NUCLEOTIDE SEQUENCE [LARGE SCALE GENOMIC DNA]</scope>
    <source>
        <strain evidence="1">PRJEB14757</strain>
    </source>
</reference>
<dbReference type="AlphaFoldDB" id="A0A1W1HDH8"/>
<gene>
    <name evidence="1" type="ORF">MTBBW1_2300023</name>
</gene>
<name>A0A1W1HDH8_9BACT</name>
<evidence type="ECO:0000313" key="1">
    <source>
        <dbReference type="EMBL" id="SLM30551.1"/>
    </source>
</evidence>
<evidence type="ECO:0000313" key="2">
    <source>
        <dbReference type="Proteomes" id="UP000191931"/>
    </source>
</evidence>
<accession>A0A1W1HDH8</accession>
<dbReference type="Proteomes" id="UP000191931">
    <property type="component" value="Unassembled WGS sequence"/>
</dbReference>
<proteinExistence type="predicted"/>
<protein>
    <submittedName>
        <fullName evidence="1">Uncharacterized protein</fullName>
    </submittedName>
</protein>
<dbReference type="EMBL" id="FWEV01000147">
    <property type="protein sequence ID" value="SLM30551.1"/>
    <property type="molecule type" value="Genomic_DNA"/>
</dbReference>
<sequence length="185" mass="21022">MTRDDIKAYTEIMTGLADNYNKALTPSGLRMRYEALKEYSIDQVRDAATNLLKTHRFNSMPTVGDFVAIIDQAEGKISVDDKAEIEAGKVLEHLQRYGSTVTPKFDDPVTRHLMSTRWKYYSWARYVKENDLQWWRKDFIRAYQAHAAGIDAGVIPLSSSARLDSIRKLAKTTFKSIPVHGGAYA</sequence>
<organism evidence="1 2">
    <name type="scientific">Desulfamplus magnetovallimortis</name>
    <dbReference type="NCBI Taxonomy" id="1246637"/>
    <lineage>
        <taxon>Bacteria</taxon>
        <taxon>Pseudomonadati</taxon>
        <taxon>Thermodesulfobacteriota</taxon>
        <taxon>Desulfobacteria</taxon>
        <taxon>Desulfobacterales</taxon>
        <taxon>Desulfobacteraceae</taxon>
        <taxon>Desulfamplus</taxon>
    </lineage>
</organism>
<dbReference type="OrthoDB" id="5419449at2"/>
<dbReference type="RefSeq" id="WP_080808708.1">
    <property type="nucleotide sequence ID" value="NZ_LT828562.1"/>
</dbReference>
<keyword evidence="2" id="KW-1185">Reference proteome</keyword>